<comment type="caution">
    <text evidence="2">The sequence shown here is derived from an EMBL/GenBank/DDBJ whole genome shotgun (WGS) entry which is preliminary data.</text>
</comment>
<sequence length="225" mass="24905">MKKAWLFLADRFDALKPRERMAIFLALAAALVGLFFVLALNPAYARIQQAQRSLQESEQALATARASELALLQSASLDPDAEARRLIARTSEENDVLRRKLASTQAQLASPAKMTEMLRDLIAAQQGVELVSLHTAVPEDLLSRAMAADKSPAVRQVAASSLYRHAIEVSVRGDYQALAGYLRRVESLPWKIELADMSLKTGAYPQATMTLTLYTLSLERTWLSF</sequence>
<organism evidence="2 3">
    <name type="scientific">Uliginosibacterium flavum</name>
    <dbReference type="NCBI Taxonomy" id="1396831"/>
    <lineage>
        <taxon>Bacteria</taxon>
        <taxon>Pseudomonadati</taxon>
        <taxon>Pseudomonadota</taxon>
        <taxon>Betaproteobacteria</taxon>
        <taxon>Rhodocyclales</taxon>
        <taxon>Zoogloeaceae</taxon>
        <taxon>Uliginosibacterium</taxon>
    </lineage>
</organism>
<gene>
    <name evidence="2" type="primary">gspM</name>
    <name evidence="2" type="ORF">ABXR19_12900</name>
</gene>
<dbReference type="InterPro" id="IPR014717">
    <property type="entry name" value="Transl_elong_EF1B/ribsomal_bS6"/>
</dbReference>
<dbReference type="Pfam" id="PF04612">
    <property type="entry name" value="T2SSM"/>
    <property type="match status" value="1"/>
</dbReference>
<dbReference type="RefSeq" id="WP_354601556.1">
    <property type="nucleotide sequence ID" value="NZ_JBEWZI010000013.1"/>
</dbReference>
<keyword evidence="1" id="KW-0175">Coiled coil</keyword>
<evidence type="ECO:0000256" key="1">
    <source>
        <dbReference type="SAM" id="Coils"/>
    </source>
</evidence>
<proteinExistence type="predicted"/>
<evidence type="ECO:0000313" key="3">
    <source>
        <dbReference type="Proteomes" id="UP001549691"/>
    </source>
</evidence>
<reference evidence="2 3" key="1">
    <citation type="submission" date="2024-07" db="EMBL/GenBank/DDBJ databases">
        <title>Uliginosibacterium flavum JJ3220;KACC:17644.</title>
        <authorList>
            <person name="Kim M.K."/>
        </authorList>
    </citation>
    <scope>NUCLEOTIDE SEQUENCE [LARGE SCALE GENOMIC DNA]</scope>
    <source>
        <strain evidence="2 3">KACC:17644</strain>
    </source>
</reference>
<feature type="coiled-coil region" evidence="1">
    <location>
        <begin position="47"/>
        <end position="107"/>
    </location>
</feature>
<protein>
    <submittedName>
        <fullName evidence="2">Type II secretion system protein GspM</fullName>
    </submittedName>
</protein>
<dbReference type="InterPro" id="IPR007690">
    <property type="entry name" value="T2SS_GspM"/>
</dbReference>
<keyword evidence="3" id="KW-1185">Reference proteome</keyword>
<name>A0ABV2TMD4_9RHOO</name>
<dbReference type="Gene3D" id="3.30.70.60">
    <property type="match status" value="1"/>
</dbReference>
<accession>A0ABV2TMD4</accession>
<dbReference type="Proteomes" id="UP001549691">
    <property type="component" value="Unassembled WGS sequence"/>
</dbReference>
<evidence type="ECO:0000313" key="2">
    <source>
        <dbReference type="EMBL" id="MET7015094.1"/>
    </source>
</evidence>
<dbReference type="EMBL" id="JBEWZI010000013">
    <property type="protein sequence ID" value="MET7015094.1"/>
    <property type="molecule type" value="Genomic_DNA"/>
</dbReference>